<protein>
    <submittedName>
        <fullName evidence="7">Raptor N-terminal caspase like domain-containing protein</fullName>
    </submittedName>
</protein>
<dbReference type="GO" id="GO:0030674">
    <property type="term" value="F:protein-macromolecule adaptor activity"/>
    <property type="evidence" value="ECO:0007669"/>
    <property type="project" value="TreeGrafter"/>
</dbReference>
<dbReference type="AlphaFoldDB" id="A0A4P9ZM42"/>
<dbReference type="InterPro" id="IPR011989">
    <property type="entry name" value="ARM-like"/>
</dbReference>
<dbReference type="PANTHER" id="PTHR12848">
    <property type="entry name" value="REGULATORY-ASSOCIATED PROTEIN OF MTOR"/>
    <property type="match status" value="1"/>
</dbReference>
<dbReference type="InterPro" id="IPR036322">
    <property type="entry name" value="WD40_repeat_dom_sf"/>
</dbReference>
<evidence type="ECO:0000256" key="1">
    <source>
        <dbReference type="ARBA" id="ARBA00009257"/>
    </source>
</evidence>
<keyword evidence="2 4" id="KW-0853">WD repeat</keyword>
<dbReference type="InterPro" id="IPR004083">
    <property type="entry name" value="Raptor"/>
</dbReference>
<feature type="repeat" description="WD" evidence="4">
    <location>
        <begin position="1132"/>
        <end position="1157"/>
    </location>
</feature>
<feature type="compositionally biased region" description="Polar residues" evidence="5">
    <location>
        <begin position="782"/>
        <end position="815"/>
    </location>
</feature>
<name>A0A4P9ZM42_9FUNG</name>
<dbReference type="STRING" id="215637.A0A4P9ZM42"/>
<dbReference type="Gene3D" id="2.130.10.10">
    <property type="entry name" value="YVTN repeat-like/Quinoprotein amine dehydrogenase"/>
    <property type="match status" value="1"/>
</dbReference>
<evidence type="ECO:0000256" key="2">
    <source>
        <dbReference type="ARBA" id="ARBA00022574"/>
    </source>
</evidence>
<evidence type="ECO:0000313" key="8">
    <source>
        <dbReference type="Proteomes" id="UP000268162"/>
    </source>
</evidence>
<dbReference type="SMART" id="SM01302">
    <property type="entry name" value="Raptor_N"/>
    <property type="match status" value="1"/>
</dbReference>
<reference evidence="8" key="1">
    <citation type="journal article" date="2018" name="Nat. Microbiol.">
        <title>Leveraging single-cell genomics to expand the fungal tree of life.</title>
        <authorList>
            <person name="Ahrendt S.R."/>
            <person name="Quandt C.A."/>
            <person name="Ciobanu D."/>
            <person name="Clum A."/>
            <person name="Salamov A."/>
            <person name="Andreopoulos B."/>
            <person name="Cheng J.F."/>
            <person name="Woyke T."/>
            <person name="Pelin A."/>
            <person name="Henrissat B."/>
            <person name="Reynolds N.K."/>
            <person name="Benny G.L."/>
            <person name="Smith M.E."/>
            <person name="James T.Y."/>
            <person name="Grigoriev I.V."/>
        </authorList>
    </citation>
    <scope>NUCLEOTIDE SEQUENCE [LARGE SCALE GENOMIC DNA]</scope>
    <source>
        <strain evidence="8">RSA 468</strain>
    </source>
</reference>
<dbReference type="PROSITE" id="PS50082">
    <property type="entry name" value="WD_REPEATS_2"/>
    <property type="match status" value="1"/>
</dbReference>
<gene>
    <name evidence="7" type="ORF">BJ085DRAFT_22965</name>
</gene>
<keyword evidence="8" id="KW-1185">Reference proteome</keyword>
<dbReference type="InterPro" id="IPR019775">
    <property type="entry name" value="WD40_repeat_CS"/>
</dbReference>
<dbReference type="InterPro" id="IPR015943">
    <property type="entry name" value="WD40/YVTN_repeat-like_dom_sf"/>
</dbReference>
<dbReference type="SMART" id="SM00320">
    <property type="entry name" value="WD40"/>
    <property type="match status" value="6"/>
</dbReference>
<dbReference type="GO" id="GO:0009267">
    <property type="term" value="P:cellular response to starvation"/>
    <property type="evidence" value="ECO:0007669"/>
    <property type="project" value="TreeGrafter"/>
</dbReference>
<keyword evidence="3" id="KW-0677">Repeat</keyword>
<dbReference type="GO" id="GO:0031931">
    <property type="term" value="C:TORC1 complex"/>
    <property type="evidence" value="ECO:0007669"/>
    <property type="project" value="InterPro"/>
</dbReference>
<dbReference type="Pfam" id="PF14538">
    <property type="entry name" value="Raptor_N"/>
    <property type="match status" value="1"/>
</dbReference>
<dbReference type="GO" id="GO:0030307">
    <property type="term" value="P:positive regulation of cell growth"/>
    <property type="evidence" value="ECO:0007669"/>
    <property type="project" value="TreeGrafter"/>
</dbReference>
<proteinExistence type="inferred from homology"/>
<evidence type="ECO:0000256" key="5">
    <source>
        <dbReference type="SAM" id="MobiDB-lite"/>
    </source>
</evidence>
<dbReference type="Pfam" id="PF00400">
    <property type="entry name" value="WD40"/>
    <property type="match status" value="2"/>
</dbReference>
<feature type="region of interest" description="Disordered" evidence="5">
    <location>
        <begin position="782"/>
        <end position="824"/>
    </location>
</feature>
<dbReference type="EMBL" id="ML003318">
    <property type="protein sequence ID" value="RKP34188.1"/>
    <property type="molecule type" value="Genomic_DNA"/>
</dbReference>
<evidence type="ECO:0000259" key="6">
    <source>
        <dbReference type="SMART" id="SM01302"/>
    </source>
</evidence>
<accession>A0A4P9ZM42</accession>
<dbReference type="PRINTS" id="PR01547">
    <property type="entry name" value="YEAST176DUF"/>
</dbReference>
<dbReference type="Proteomes" id="UP000268162">
    <property type="component" value="Unassembled WGS sequence"/>
</dbReference>
<dbReference type="InterPro" id="IPR001680">
    <property type="entry name" value="WD40_rpt"/>
</dbReference>
<evidence type="ECO:0000256" key="3">
    <source>
        <dbReference type="ARBA" id="ARBA00022737"/>
    </source>
</evidence>
<dbReference type="SUPFAM" id="SSF50978">
    <property type="entry name" value="WD40 repeat-like"/>
    <property type="match status" value="1"/>
</dbReference>
<dbReference type="PANTHER" id="PTHR12848:SF16">
    <property type="entry name" value="REGULATORY-ASSOCIATED PROTEIN OF MTOR"/>
    <property type="match status" value="1"/>
</dbReference>
<sequence length="1244" mass="140181">MEEPTYVDNFFSTRRYRHPFRALDRSFRLFDWRLVDKNHTYGAIIALCLRIGIDPPDITKPEVCAKLEAWADPFAEPAMAALSRIAQNLQKQYEFLHQNLRTKLLTDPTIEDTKRYTVNMRRQAKGGRVLFHYNGHGVPKPTRNGDIWVFNSNYTQYMPVSVQDIQIWLGSPGIFVYDCSAAGNILENFVKHAKRKDNEWLVAVSQQEERDILAGPPPLAALPHSHSVHFAACRGDENLPLSPHLPADVFTACMTTPIEMAMRWWIMRNNHLTDFNQSAITMVPGVVSSRRTPLGEINWIFTAVTDTIAWNTLSKESFKKLFRQDLLTSTLFRNFMLAVRLMRHYNCHPVSYPELPPTYDHHLWGSFESALDECLIQLPDFINASQNQIHYEYMPSDFFTYQLDSFQTYLGHGAPQQAHPELLPIILQVLLSQLHRNRALSLLVDFLKFGRWAVNQCLAVGIFPYVLKLISSTQTNSRGYLAAIWSAIISVDYSVRQELMRSNAPKYFLDGLLLDNLNLVENTPVTVLACRAHCLMVLTHLCRDLYEAQQVCGMPEIVERLKDLIQPNTVTPLRQWSCLFLAELCRNHVTNIQQVVQLNMHECLFALLEDPIPEVRAAAVMALSAFFGPAEKTEHVVNVELIICIALVGAAQDASPVVRKEIVIALSHYIKRYPERFFTLAMETIQKRPHDFYTGSGLTTTTPSDSGEPITHFLGADLLPYDMCLTIWRTVLRLSVDPVAEVAQLTSIIVDFVTHPLLATITAVAQTPVPISLPSDLTELGSQPSATGITLSTSHPVSPRQRSVSHHTSLTSPTKTNPPPHMGGSVRDALPIGSYRDGRPQRHVPYFEPPVEIPLVSKLLEWQTLLVLEPYLRKPEEQQEGSEEYLASAWRKTRNDAIVAQFQTVRANYRKRAQWSKSTTMTVDQVPNLLHFHHYEKQLVVSDAKQTVSIWDWENKSRLHQISNPLLVPKLPRITTVQLINEMDMGILMVGTHDGTLRFFQNYADPDRCEMITGWQNFTEHVQDRRRPTRMVTEWVQRTGLLYVTGSTNTINVWDLSRELCVKKIHSKSTGIVNAIAVDQVGGNLIFCGGSDGVVRVYDERMDQTRCQARVLGDPTIPGNSVIQTILQGGQGRELVSASTDGKVRLWDVGTGRSRGSLVAHSSGVLNHLAVHDNMPIFATAAANSLTAANGVWDMDFKHIGLFRHSTGILGRVAAVTALAMHQMSPTIAMGNDDSTVTFISPHL</sequence>
<dbReference type="Gene3D" id="1.25.10.10">
    <property type="entry name" value="Leucine-rich Repeat Variant"/>
    <property type="match status" value="1"/>
</dbReference>
<dbReference type="InterPro" id="IPR029347">
    <property type="entry name" value="Raptor_N"/>
</dbReference>
<organism evidence="7 8">
    <name type="scientific">Dimargaris cristalligena</name>
    <dbReference type="NCBI Taxonomy" id="215637"/>
    <lineage>
        <taxon>Eukaryota</taxon>
        <taxon>Fungi</taxon>
        <taxon>Fungi incertae sedis</taxon>
        <taxon>Zoopagomycota</taxon>
        <taxon>Kickxellomycotina</taxon>
        <taxon>Dimargaritomycetes</taxon>
        <taxon>Dimargaritales</taxon>
        <taxon>Dimargaritaceae</taxon>
        <taxon>Dimargaris</taxon>
    </lineage>
</organism>
<dbReference type="GO" id="GO:0031929">
    <property type="term" value="P:TOR signaling"/>
    <property type="evidence" value="ECO:0007669"/>
    <property type="project" value="InterPro"/>
</dbReference>
<feature type="domain" description="Raptor N-terminal CASPase-like" evidence="6">
    <location>
        <begin position="37"/>
        <end position="190"/>
    </location>
</feature>
<dbReference type="GO" id="GO:0071230">
    <property type="term" value="P:cellular response to amino acid stimulus"/>
    <property type="evidence" value="ECO:0007669"/>
    <property type="project" value="TreeGrafter"/>
</dbReference>
<dbReference type="SUPFAM" id="SSF48371">
    <property type="entry name" value="ARM repeat"/>
    <property type="match status" value="1"/>
</dbReference>
<comment type="similarity">
    <text evidence="1">Belongs to the WD repeat RAPTOR family.</text>
</comment>
<evidence type="ECO:0000313" key="7">
    <source>
        <dbReference type="EMBL" id="RKP34188.1"/>
    </source>
</evidence>
<evidence type="ECO:0000256" key="4">
    <source>
        <dbReference type="PROSITE-ProRule" id="PRU00221"/>
    </source>
</evidence>
<dbReference type="InterPro" id="IPR016024">
    <property type="entry name" value="ARM-type_fold"/>
</dbReference>
<dbReference type="GO" id="GO:0005737">
    <property type="term" value="C:cytoplasm"/>
    <property type="evidence" value="ECO:0007669"/>
    <property type="project" value="TreeGrafter"/>
</dbReference>
<dbReference type="PROSITE" id="PS00678">
    <property type="entry name" value="WD_REPEATS_1"/>
    <property type="match status" value="1"/>
</dbReference>
<dbReference type="GO" id="GO:0010506">
    <property type="term" value="P:regulation of autophagy"/>
    <property type="evidence" value="ECO:0007669"/>
    <property type="project" value="TreeGrafter"/>
</dbReference>